<dbReference type="OrthoDB" id="2985014at2759"/>
<evidence type="ECO:0000313" key="8">
    <source>
        <dbReference type="Proteomes" id="UP000759131"/>
    </source>
</evidence>
<feature type="transmembrane region" description="Helical" evidence="5">
    <location>
        <begin position="12"/>
        <end position="31"/>
    </location>
</feature>
<dbReference type="InterPro" id="IPR020846">
    <property type="entry name" value="MFS_dom"/>
</dbReference>
<feature type="transmembrane region" description="Helical" evidence="5">
    <location>
        <begin position="205"/>
        <end position="224"/>
    </location>
</feature>
<feature type="transmembrane region" description="Helical" evidence="5">
    <location>
        <begin position="136"/>
        <end position="159"/>
    </location>
</feature>
<keyword evidence="3 5" id="KW-1133">Transmembrane helix</keyword>
<protein>
    <recommendedName>
        <fullName evidence="6">Major facilitator superfamily (MFS) profile domain-containing protein</fullName>
    </recommendedName>
</protein>
<evidence type="ECO:0000259" key="6">
    <source>
        <dbReference type="PROSITE" id="PS50850"/>
    </source>
</evidence>
<evidence type="ECO:0000256" key="1">
    <source>
        <dbReference type="ARBA" id="ARBA00004141"/>
    </source>
</evidence>
<name>A0A7R9Q3T5_9ACAR</name>
<feature type="transmembrane region" description="Helical" evidence="5">
    <location>
        <begin position="437"/>
        <end position="459"/>
    </location>
</feature>
<evidence type="ECO:0000256" key="5">
    <source>
        <dbReference type="SAM" id="Phobius"/>
    </source>
</evidence>
<dbReference type="PROSITE" id="PS50850">
    <property type="entry name" value="MFS"/>
    <property type="match status" value="1"/>
</dbReference>
<dbReference type="FunFam" id="1.20.1250.20:FF:000532">
    <property type="entry name" value="SLC (SoLute Carrier) homolog"/>
    <property type="match status" value="1"/>
</dbReference>
<feature type="domain" description="Major facilitator superfamily (MFS) profile" evidence="6">
    <location>
        <begin position="39"/>
        <end position="463"/>
    </location>
</feature>
<dbReference type="Pfam" id="PF07690">
    <property type="entry name" value="MFS_1"/>
    <property type="match status" value="1"/>
</dbReference>
<dbReference type="InterPro" id="IPR036259">
    <property type="entry name" value="MFS_trans_sf"/>
</dbReference>
<evidence type="ECO:0000256" key="2">
    <source>
        <dbReference type="ARBA" id="ARBA00022692"/>
    </source>
</evidence>
<comment type="subcellular location">
    <subcellularLocation>
        <location evidence="1">Membrane</location>
        <topology evidence="1">Multi-pass membrane protein</topology>
    </subcellularLocation>
</comment>
<organism evidence="7">
    <name type="scientific">Medioppia subpectinata</name>
    <dbReference type="NCBI Taxonomy" id="1979941"/>
    <lineage>
        <taxon>Eukaryota</taxon>
        <taxon>Metazoa</taxon>
        <taxon>Ecdysozoa</taxon>
        <taxon>Arthropoda</taxon>
        <taxon>Chelicerata</taxon>
        <taxon>Arachnida</taxon>
        <taxon>Acari</taxon>
        <taxon>Acariformes</taxon>
        <taxon>Sarcoptiformes</taxon>
        <taxon>Oribatida</taxon>
        <taxon>Brachypylina</taxon>
        <taxon>Oppioidea</taxon>
        <taxon>Oppiidae</taxon>
        <taxon>Medioppia</taxon>
    </lineage>
</organism>
<sequence>MSAKNVDKPLVPKRLIVGLMGCLGCCLLYVLRSNLSVAIIAMVNELEVIEEEDTTIQDNDLCYDINTRINVTNSGPIYNGPKYLWSASIQGVILGSYFYGYTVTQMLGSYADRFGAKWMTVFNALIPVLAEVHYSLVILMRVLIGAFHGVIYACVFSLFAKWFPQSEKTLAISGTLFFGNFGGVITMPIAGYLCKVQFLDGWPTVFYLTSIIHIVWFGFWCYLVHNSPEEDPNISEYELKYISSNNPQSRSVKNVTIPWRAIFSSKPVWASILTRMSGSFGYYTLCTKMPTYLDGVFGMAIQSNSWFNSMMYGVLCVTNITGGPLSNWVRSRHWFSQTRNRKNFHSFAMLTCSVCLFLIPAVGCNSGAVIALMLVGMLAYGFITGGEYGVIPEYAPSLSGTVFGVSNTLASTTGFIGPLIVGLLLDNAGDSGVRHQWNIIWYLSGAVYAFGAIAFEVWGTAEPQPWAVMSEPDEYNDYDKIPHLITDKV</sequence>
<dbReference type="GO" id="GO:0006820">
    <property type="term" value="P:monoatomic anion transport"/>
    <property type="evidence" value="ECO:0007669"/>
    <property type="project" value="TreeGrafter"/>
</dbReference>
<dbReference type="GO" id="GO:0022857">
    <property type="term" value="F:transmembrane transporter activity"/>
    <property type="evidence" value="ECO:0007669"/>
    <property type="project" value="InterPro"/>
</dbReference>
<reference evidence="7" key="1">
    <citation type="submission" date="2020-11" db="EMBL/GenBank/DDBJ databases">
        <authorList>
            <person name="Tran Van P."/>
        </authorList>
    </citation>
    <scope>NUCLEOTIDE SEQUENCE</scope>
</reference>
<dbReference type="Proteomes" id="UP000759131">
    <property type="component" value="Unassembled WGS sequence"/>
</dbReference>
<feature type="transmembrane region" description="Helical" evidence="5">
    <location>
        <begin position="403"/>
        <end position="425"/>
    </location>
</feature>
<proteinExistence type="predicted"/>
<evidence type="ECO:0000256" key="4">
    <source>
        <dbReference type="ARBA" id="ARBA00023136"/>
    </source>
</evidence>
<feature type="transmembrane region" description="Helical" evidence="5">
    <location>
        <begin position="171"/>
        <end position="193"/>
    </location>
</feature>
<keyword evidence="4 5" id="KW-0472">Membrane</keyword>
<dbReference type="PANTHER" id="PTHR11662:SF399">
    <property type="entry name" value="FI19708P1-RELATED"/>
    <property type="match status" value="1"/>
</dbReference>
<keyword evidence="8" id="KW-1185">Reference proteome</keyword>
<evidence type="ECO:0000313" key="7">
    <source>
        <dbReference type="EMBL" id="CAD7630417.1"/>
    </source>
</evidence>
<dbReference type="EMBL" id="CAJPIZ010008088">
    <property type="protein sequence ID" value="CAG2110847.1"/>
    <property type="molecule type" value="Genomic_DNA"/>
</dbReference>
<dbReference type="Gene3D" id="1.20.1250.20">
    <property type="entry name" value="MFS general substrate transporter like domains"/>
    <property type="match status" value="2"/>
</dbReference>
<dbReference type="PANTHER" id="PTHR11662">
    <property type="entry name" value="SOLUTE CARRIER FAMILY 17"/>
    <property type="match status" value="1"/>
</dbReference>
<dbReference type="GO" id="GO:0016020">
    <property type="term" value="C:membrane"/>
    <property type="evidence" value="ECO:0007669"/>
    <property type="project" value="UniProtKB-SubCell"/>
</dbReference>
<feature type="transmembrane region" description="Helical" evidence="5">
    <location>
        <begin position="350"/>
        <end position="383"/>
    </location>
</feature>
<dbReference type="AlphaFoldDB" id="A0A7R9Q3T5"/>
<feature type="transmembrane region" description="Helical" evidence="5">
    <location>
        <begin position="305"/>
        <end position="329"/>
    </location>
</feature>
<dbReference type="InterPro" id="IPR011701">
    <property type="entry name" value="MFS"/>
</dbReference>
<dbReference type="InterPro" id="IPR050382">
    <property type="entry name" value="MFS_Na/Anion_cotransporter"/>
</dbReference>
<evidence type="ECO:0000256" key="3">
    <source>
        <dbReference type="ARBA" id="ARBA00022989"/>
    </source>
</evidence>
<feature type="transmembrane region" description="Helical" evidence="5">
    <location>
        <begin position="83"/>
        <end position="102"/>
    </location>
</feature>
<dbReference type="SUPFAM" id="SSF103473">
    <property type="entry name" value="MFS general substrate transporter"/>
    <property type="match status" value="1"/>
</dbReference>
<accession>A0A7R9Q3T5</accession>
<gene>
    <name evidence="7" type="ORF">OSB1V03_LOCUS10830</name>
</gene>
<keyword evidence="2 5" id="KW-0812">Transmembrane</keyword>
<dbReference type="EMBL" id="OC862663">
    <property type="protein sequence ID" value="CAD7630417.1"/>
    <property type="molecule type" value="Genomic_DNA"/>
</dbReference>